<evidence type="ECO:0000256" key="9">
    <source>
        <dbReference type="ARBA" id="ARBA00023136"/>
    </source>
</evidence>
<dbReference type="GO" id="GO:0034702">
    <property type="term" value="C:monoatomic ion channel complex"/>
    <property type="evidence" value="ECO:0007669"/>
    <property type="project" value="UniProtKB-KW"/>
</dbReference>
<evidence type="ECO:0000256" key="10">
    <source>
        <dbReference type="ARBA" id="ARBA00023303"/>
    </source>
</evidence>
<keyword evidence="2 11" id="KW-0813">Transport</keyword>
<sequence>MASNSVRFDLVDDVENDSGVFSDVTTSAQLPAYFNGPDQNRSVNRERKKSLQRVIRKTGKPNIFRKIPNLWAAYIRDIGNTLVNCRWTWTLICFASSYILTWLIFAACYMLIAQDNNDISKDNPSKAPCLMGIQGFAGYFLFSLETQHTIGYGSRYITSNCNEGTFLISLQMIFGISLCGVMTSIVYTKMVRPHNVPTTALFSKVCVVCQRDGELCLIFRLRDKKNLHRVNTKVNLYLVHRRNEAPYLKSLKLEPPGILLWPLEIVHKITPTSPFWDLSAKDVITKRFELLVTVHGSSLTTAQSSMTRASYVSKEILWGHRFIPCIKYDYERHGYYIDSTNFQATEEILTPLCSAKRLCEVSEEISLAVSSLRSPTLSRTCDSSRSSSGFASYFDEPVHDNNIETLTTPVVLRKLSTIREFNSLENLTEEEFNASKLSLRSINNEKDSQSDARGIFSIEELIAKMQSYSSNIEMNDSKGSLSESV</sequence>
<evidence type="ECO:0000313" key="16">
    <source>
        <dbReference type="Proteomes" id="UP000327044"/>
    </source>
</evidence>
<dbReference type="PANTHER" id="PTHR11767">
    <property type="entry name" value="INWARD RECTIFIER POTASSIUM CHANNEL"/>
    <property type="match status" value="1"/>
</dbReference>
<feature type="transmembrane region" description="Helical" evidence="12">
    <location>
        <begin position="89"/>
        <end position="113"/>
    </location>
</feature>
<feature type="domain" description="Potassium channel inwardly rectifying transmembrane" evidence="13">
    <location>
        <begin position="55"/>
        <end position="193"/>
    </location>
</feature>
<dbReference type="EMBL" id="VVIM01000001">
    <property type="protein sequence ID" value="KAB0803634.1"/>
    <property type="molecule type" value="Genomic_DNA"/>
</dbReference>
<gene>
    <name evidence="15" type="ORF">PPYR_00604</name>
</gene>
<dbReference type="Pfam" id="PF01007">
    <property type="entry name" value="IRK"/>
    <property type="match status" value="1"/>
</dbReference>
<dbReference type="InterPro" id="IPR013518">
    <property type="entry name" value="K_chnl_inward-rec_Kir_cyto"/>
</dbReference>
<keyword evidence="10 11" id="KW-0407">Ion channel</keyword>
<evidence type="ECO:0000256" key="6">
    <source>
        <dbReference type="ARBA" id="ARBA00022958"/>
    </source>
</evidence>
<evidence type="ECO:0000256" key="7">
    <source>
        <dbReference type="ARBA" id="ARBA00022989"/>
    </source>
</evidence>
<dbReference type="InterPro" id="IPR041647">
    <property type="entry name" value="IRK_C"/>
</dbReference>
<organism evidence="15 16">
    <name type="scientific">Photinus pyralis</name>
    <name type="common">Common eastern firefly</name>
    <name type="synonym">Lampyris pyralis</name>
    <dbReference type="NCBI Taxonomy" id="7054"/>
    <lineage>
        <taxon>Eukaryota</taxon>
        <taxon>Metazoa</taxon>
        <taxon>Ecdysozoa</taxon>
        <taxon>Arthropoda</taxon>
        <taxon>Hexapoda</taxon>
        <taxon>Insecta</taxon>
        <taxon>Pterygota</taxon>
        <taxon>Neoptera</taxon>
        <taxon>Endopterygota</taxon>
        <taxon>Coleoptera</taxon>
        <taxon>Polyphaga</taxon>
        <taxon>Elateriformia</taxon>
        <taxon>Elateroidea</taxon>
        <taxon>Lampyridae</taxon>
        <taxon>Lampyrinae</taxon>
        <taxon>Photinus</taxon>
    </lineage>
</organism>
<evidence type="ECO:0000256" key="5">
    <source>
        <dbReference type="ARBA" id="ARBA00022882"/>
    </source>
</evidence>
<dbReference type="SUPFAM" id="SSF81324">
    <property type="entry name" value="Voltage-gated potassium channels"/>
    <property type="match status" value="1"/>
</dbReference>
<feature type="transmembrane region" description="Helical" evidence="12">
    <location>
        <begin position="164"/>
        <end position="187"/>
    </location>
</feature>
<dbReference type="GO" id="GO:0034765">
    <property type="term" value="P:regulation of monoatomic ion transmembrane transport"/>
    <property type="evidence" value="ECO:0007669"/>
    <property type="project" value="TreeGrafter"/>
</dbReference>
<evidence type="ECO:0000256" key="2">
    <source>
        <dbReference type="ARBA" id="ARBA00022448"/>
    </source>
</evidence>
<name>A0A5N4B236_PHOPY</name>
<keyword evidence="3 11" id="KW-0633">Potassium transport</keyword>
<evidence type="ECO:0000259" key="14">
    <source>
        <dbReference type="Pfam" id="PF17655"/>
    </source>
</evidence>
<dbReference type="AlphaFoldDB" id="A0A5N4B236"/>
<comment type="subcellular location">
    <subcellularLocation>
        <location evidence="1 11">Membrane</location>
        <topology evidence="1 11">Multi-pass membrane protein</topology>
    </subcellularLocation>
</comment>
<dbReference type="GO" id="GO:0005886">
    <property type="term" value="C:plasma membrane"/>
    <property type="evidence" value="ECO:0007669"/>
    <property type="project" value="TreeGrafter"/>
</dbReference>
<dbReference type="GO" id="GO:1990573">
    <property type="term" value="P:potassium ion import across plasma membrane"/>
    <property type="evidence" value="ECO:0007669"/>
    <property type="project" value="TreeGrafter"/>
</dbReference>
<keyword evidence="7 12" id="KW-1133">Transmembrane helix</keyword>
<dbReference type="Proteomes" id="UP000327044">
    <property type="component" value="Unassembled WGS sequence"/>
</dbReference>
<keyword evidence="9 12" id="KW-0472">Membrane</keyword>
<evidence type="ECO:0000256" key="8">
    <source>
        <dbReference type="ARBA" id="ARBA00023065"/>
    </source>
</evidence>
<reference evidence="15 16" key="1">
    <citation type="journal article" date="2018" name="Elife">
        <title>Firefly genomes illuminate parallel origins of bioluminescence in beetles.</title>
        <authorList>
            <person name="Fallon T.R."/>
            <person name="Lower S.E."/>
            <person name="Chang C.H."/>
            <person name="Bessho-Uehara M."/>
            <person name="Martin G.J."/>
            <person name="Bewick A.J."/>
            <person name="Behringer M."/>
            <person name="Debat H.J."/>
            <person name="Wong I."/>
            <person name="Day J.C."/>
            <person name="Suvorov A."/>
            <person name="Silva C.J."/>
            <person name="Stanger-Hall K.F."/>
            <person name="Hall D.W."/>
            <person name="Schmitz R.J."/>
            <person name="Nelson D.R."/>
            <person name="Lewis S.M."/>
            <person name="Shigenobu S."/>
            <person name="Bybee S.M."/>
            <person name="Larracuente A.M."/>
            <person name="Oba Y."/>
            <person name="Weng J.K."/>
        </authorList>
    </citation>
    <scope>NUCLEOTIDE SEQUENCE [LARGE SCALE GENOMIC DNA]</scope>
    <source>
        <strain evidence="15">1611_PpyrPB1</strain>
        <tissue evidence="15">Whole body</tissue>
    </source>
</reference>
<dbReference type="Pfam" id="PF17655">
    <property type="entry name" value="IRK_C"/>
    <property type="match status" value="1"/>
</dbReference>
<evidence type="ECO:0000256" key="11">
    <source>
        <dbReference type="RuleBase" id="RU003822"/>
    </source>
</evidence>
<dbReference type="Gene3D" id="1.10.287.70">
    <property type="match status" value="1"/>
</dbReference>
<keyword evidence="6 11" id="KW-0630">Potassium</keyword>
<keyword evidence="8 11" id="KW-0406">Ion transport</keyword>
<dbReference type="InParanoid" id="A0A5N4B236"/>
<dbReference type="PRINTS" id="PR01320">
    <property type="entry name" value="KIRCHANNEL"/>
</dbReference>
<evidence type="ECO:0008006" key="17">
    <source>
        <dbReference type="Google" id="ProtNLM"/>
    </source>
</evidence>
<feature type="transmembrane region" description="Helical" evidence="12">
    <location>
        <begin position="125"/>
        <end position="144"/>
    </location>
</feature>
<evidence type="ECO:0000256" key="1">
    <source>
        <dbReference type="ARBA" id="ARBA00004141"/>
    </source>
</evidence>
<comment type="similarity">
    <text evidence="11">Belongs to the inward rectifier-type potassium channel (TC 1.A.2.1) family.</text>
</comment>
<evidence type="ECO:0000313" key="15">
    <source>
        <dbReference type="EMBL" id="KAB0803634.1"/>
    </source>
</evidence>
<accession>A0A5N4B236</accession>
<evidence type="ECO:0000256" key="3">
    <source>
        <dbReference type="ARBA" id="ARBA00022538"/>
    </source>
</evidence>
<evidence type="ECO:0000256" key="12">
    <source>
        <dbReference type="SAM" id="Phobius"/>
    </source>
</evidence>
<protein>
    <recommendedName>
        <fullName evidence="17">Inward rectifier potassium channel C-terminal domain-containing protein</fullName>
    </recommendedName>
</protein>
<dbReference type="SUPFAM" id="SSF81296">
    <property type="entry name" value="E set domains"/>
    <property type="match status" value="1"/>
</dbReference>
<evidence type="ECO:0000259" key="13">
    <source>
        <dbReference type="Pfam" id="PF01007"/>
    </source>
</evidence>
<dbReference type="Gene3D" id="2.60.40.1400">
    <property type="entry name" value="G protein-activated inward rectifier potassium channel 1"/>
    <property type="match status" value="1"/>
</dbReference>
<keyword evidence="4 11" id="KW-0812">Transmembrane</keyword>
<dbReference type="OrthoDB" id="273257at2759"/>
<dbReference type="InterPro" id="IPR040445">
    <property type="entry name" value="Kir_TM"/>
</dbReference>
<comment type="caution">
    <text evidence="15">The sequence shown here is derived from an EMBL/GenBank/DDBJ whole genome shotgun (WGS) entry which is preliminary data.</text>
</comment>
<dbReference type="InterPro" id="IPR016449">
    <property type="entry name" value="K_chnl_inward-rec_Kir"/>
</dbReference>
<keyword evidence="16" id="KW-1185">Reference proteome</keyword>
<dbReference type="PANTHER" id="PTHR11767:SF113">
    <property type="entry name" value="INWARDLY RECTIFYING POTASSIUM CHANNEL 2, ISOFORM D"/>
    <property type="match status" value="1"/>
</dbReference>
<feature type="domain" description="Inward rectifier potassium channel C-terminal" evidence="14">
    <location>
        <begin position="201"/>
        <end position="360"/>
    </location>
</feature>
<dbReference type="InterPro" id="IPR014756">
    <property type="entry name" value="Ig_E-set"/>
</dbReference>
<evidence type="ECO:0000256" key="4">
    <source>
        <dbReference type="ARBA" id="ARBA00022692"/>
    </source>
</evidence>
<keyword evidence="5 11" id="KW-0851">Voltage-gated channel</keyword>
<dbReference type="GO" id="GO:0005242">
    <property type="term" value="F:inward rectifier potassium channel activity"/>
    <property type="evidence" value="ECO:0007669"/>
    <property type="project" value="InterPro"/>
</dbReference>
<proteinExistence type="inferred from homology"/>